<reference evidence="1 2" key="1">
    <citation type="submission" date="2014-04" db="EMBL/GenBank/DDBJ databases">
        <authorList>
            <consortium name="DOE Joint Genome Institute"/>
            <person name="Kuo A."/>
            <person name="Kohler A."/>
            <person name="Costa M.D."/>
            <person name="Nagy L.G."/>
            <person name="Floudas D."/>
            <person name="Copeland A."/>
            <person name="Barry K.W."/>
            <person name="Cichocki N."/>
            <person name="Veneault-Fourrey C."/>
            <person name="LaButti K."/>
            <person name="Lindquist E.A."/>
            <person name="Lipzen A."/>
            <person name="Lundell T."/>
            <person name="Morin E."/>
            <person name="Murat C."/>
            <person name="Sun H."/>
            <person name="Tunlid A."/>
            <person name="Henrissat B."/>
            <person name="Grigoriev I.V."/>
            <person name="Hibbett D.S."/>
            <person name="Martin F."/>
            <person name="Nordberg H.P."/>
            <person name="Cantor M.N."/>
            <person name="Hua S.X."/>
        </authorList>
    </citation>
    <scope>NUCLEOTIDE SEQUENCE [LARGE SCALE GENOMIC DNA]</scope>
    <source>
        <strain evidence="1 2">441</strain>
    </source>
</reference>
<proteinExistence type="predicted"/>
<keyword evidence="2" id="KW-1185">Reference proteome</keyword>
<evidence type="ECO:0000313" key="1">
    <source>
        <dbReference type="EMBL" id="KIK10951.1"/>
    </source>
</evidence>
<dbReference type="EMBL" id="KN834348">
    <property type="protein sequence ID" value="KIK10951.1"/>
    <property type="molecule type" value="Genomic_DNA"/>
</dbReference>
<protein>
    <recommendedName>
        <fullName evidence="3">F-box domain-containing protein</fullName>
    </recommendedName>
</protein>
<accession>A0A0C9Y197</accession>
<dbReference type="Proteomes" id="UP000054018">
    <property type="component" value="Unassembled WGS sequence"/>
</dbReference>
<sequence length="479" mass="54544">MHACLRITEILDLIIGFMVDHIHEPDKICSIRHQDVARLARTCKAFKDPALDVLWRTQSSLSPLILCLPDHLWTTKGDWVVSLREEPSHEDWLSLQRYSHRIRAFNYCLRRPRPVCTITLDAVFSPNLSQKLFPSLRTLDLEVIGYGSMFPFPPVLSFISLPQLVRLTFAISHTGFFKHPSIHFKLACAPSLQALTINVRCHRFDPVVVNFGDFPRLRSLHLSHLPFHGWWELIHLQYLCDLTVTLPDGFNIDVHSSMQPILPSLQRLSVSVCTFNQVTSLLLSITSSDLSSVTVSCRSYPTQSDIHVLFRAIERVNERSPNFGMLEAQCSFPIKSLLIPPANLGDPSYDLPRSTLALLLACHHLRVLKLDVLGELGIDDAFIARITLAWPDIEVLHLFGSSQCIPRVSLGGIHQLLQRCQRLRLLSIQIDARTVPEGEPKMRSLSLEKLDICGSRMTETWAVERYLRILAPRLEWLKL</sequence>
<dbReference type="Gene3D" id="3.80.10.10">
    <property type="entry name" value="Ribonuclease Inhibitor"/>
    <property type="match status" value="1"/>
</dbReference>
<dbReference type="STRING" id="765257.A0A0C9Y197"/>
<evidence type="ECO:0008006" key="3">
    <source>
        <dbReference type="Google" id="ProtNLM"/>
    </source>
</evidence>
<organism evidence="1 2">
    <name type="scientific">Pisolithus microcarpus 441</name>
    <dbReference type="NCBI Taxonomy" id="765257"/>
    <lineage>
        <taxon>Eukaryota</taxon>
        <taxon>Fungi</taxon>
        <taxon>Dikarya</taxon>
        <taxon>Basidiomycota</taxon>
        <taxon>Agaricomycotina</taxon>
        <taxon>Agaricomycetes</taxon>
        <taxon>Agaricomycetidae</taxon>
        <taxon>Boletales</taxon>
        <taxon>Sclerodermatineae</taxon>
        <taxon>Pisolithaceae</taxon>
        <taxon>Pisolithus</taxon>
    </lineage>
</organism>
<name>A0A0C9Y197_9AGAM</name>
<dbReference type="AlphaFoldDB" id="A0A0C9Y197"/>
<gene>
    <name evidence="1" type="ORF">PISMIDRAFT_690678</name>
</gene>
<evidence type="ECO:0000313" key="2">
    <source>
        <dbReference type="Proteomes" id="UP000054018"/>
    </source>
</evidence>
<dbReference type="HOGENOM" id="CLU_021164_0_3_1"/>
<dbReference type="SUPFAM" id="SSF52047">
    <property type="entry name" value="RNI-like"/>
    <property type="match status" value="1"/>
</dbReference>
<dbReference type="OrthoDB" id="3543113at2759"/>
<dbReference type="InterPro" id="IPR032675">
    <property type="entry name" value="LRR_dom_sf"/>
</dbReference>
<reference evidence="2" key="2">
    <citation type="submission" date="2015-01" db="EMBL/GenBank/DDBJ databases">
        <title>Evolutionary Origins and Diversification of the Mycorrhizal Mutualists.</title>
        <authorList>
            <consortium name="DOE Joint Genome Institute"/>
            <consortium name="Mycorrhizal Genomics Consortium"/>
            <person name="Kohler A."/>
            <person name="Kuo A."/>
            <person name="Nagy L.G."/>
            <person name="Floudas D."/>
            <person name="Copeland A."/>
            <person name="Barry K.W."/>
            <person name="Cichocki N."/>
            <person name="Veneault-Fourrey C."/>
            <person name="LaButti K."/>
            <person name="Lindquist E.A."/>
            <person name="Lipzen A."/>
            <person name="Lundell T."/>
            <person name="Morin E."/>
            <person name="Murat C."/>
            <person name="Riley R."/>
            <person name="Ohm R."/>
            <person name="Sun H."/>
            <person name="Tunlid A."/>
            <person name="Henrissat B."/>
            <person name="Grigoriev I.V."/>
            <person name="Hibbett D.S."/>
            <person name="Martin F."/>
        </authorList>
    </citation>
    <scope>NUCLEOTIDE SEQUENCE [LARGE SCALE GENOMIC DNA]</scope>
    <source>
        <strain evidence="2">441</strain>
    </source>
</reference>